<organism evidence="2 3">
    <name type="scientific">Kineothrix alysoides</name>
    <dbReference type="NCBI Taxonomy" id="1469948"/>
    <lineage>
        <taxon>Bacteria</taxon>
        <taxon>Bacillati</taxon>
        <taxon>Bacillota</taxon>
        <taxon>Clostridia</taxon>
        <taxon>Lachnospirales</taxon>
        <taxon>Lachnospiraceae</taxon>
        <taxon>Kineothrix</taxon>
    </lineage>
</organism>
<dbReference type="InterPro" id="IPR052200">
    <property type="entry name" value="Protoporphyrinogen_IX_DH"/>
</dbReference>
<gene>
    <name evidence="2" type="ORF">EDD76_107171</name>
</gene>
<dbReference type="EMBL" id="SLUO01000007">
    <property type="protein sequence ID" value="TCL58056.1"/>
    <property type="molecule type" value="Genomic_DNA"/>
</dbReference>
<feature type="domain" description="Flavodoxin" evidence="1">
    <location>
        <begin position="4"/>
        <end position="141"/>
    </location>
</feature>
<dbReference type="Proteomes" id="UP000295718">
    <property type="component" value="Unassembled WGS sequence"/>
</dbReference>
<dbReference type="OrthoDB" id="2146857at2"/>
<evidence type="ECO:0000313" key="3">
    <source>
        <dbReference type="Proteomes" id="UP000295718"/>
    </source>
</evidence>
<protein>
    <submittedName>
        <fullName evidence="2">Menaquinone-dependent protoporphyrinogen IX oxidase</fullName>
    </submittedName>
</protein>
<dbReference type="Gene3D" id="3.40.50.360">
    <property type="match status" value="1"/>
</dbReference>
<dbReference type="SUPFAM" id="SSF52218">
    <property type="entry name" value="Flavoproteins"/>
    <property type="match status" value="1"/>
</dbReference>
<accession>A0A4R1QVR9</accession>
<sequence length="174" mass="19978">MKRVVVYNSKTGFSEKYGKWIAEELACKAVSYKEITQQRLKENDVIIYGAGIMAGKISGWEKVKKMPELNGKKLILYAVGGMPMKAEEAILTVKDNNLTKEEQKEIPFFYLEGGINFEKMGFIPRIMLKTMYKVMKKKKEKTQQDMEMISLFEKSSDNSSKENIKPLIICAKQI</sequence>
<dbReference type="InterPro" id="IPR026816">
    <property type="entry name" value="Flavodoxin_dom"/>
</dbReference>
<dbReference type="Pfam" id="PF12724">
    <property type="entry name" value="Flavodoxin_5"/>
    <property type="match status" value="1"/>
</dbReference>
<evidence type="ECO:0000313" key="2">
    <source>
        <dbReference type="EMBL" id="TCL58056.1"/>
    </source>
</evidence>
<dbReference type="GO" id="GO:0006783">
    <property type="term" value="P:heme biosynthetic process"/>
    <property type="evidence" value="ECO:0007669"/>
    <property type="project" value="TreeGrafter"/>
</dbReference>
<proteinExistence type="predicted"/>
<dbReference type="AlphaFoldDB" id="A0A4R1QVR9"/>
<dbReference type="InterPro" id="IPR029039">
    <property type="entry name" value="Flavoprotein-like_sf"/>
</dbReference>
<comment type="caution">
    <text evidence="2">The sequence shown here is derived from an EMBL/GenBank/DDBJ whole genome shotgun (WGS) entry which is preliminary data.</text>
</comment>
<dbReference type="PANTHER" id="PTHR38030">
    <property type="entry name" value="PROTOPORPHYRINOGEN IX DEHYDROGENASE [MENAQUINONE]"/>
    <property type="match status" value="1"/>
</dbReference>
<dbReference type="GO" id="GO:0010181">
    <property type="term" value="F:FMN binding"/>
    <property type="evidence" value="ECO:0007669"/>
    <property type="project" value="TreeGrafter"/>
</dbReference>
<dbReference type="PANTHER" id="PTHR38030:SF2">
    <property type="entry name" value="PROTOPORPHYRINOGEN IX DEHYDROGENASE [QUINONE]"/>
    <property type="match status" value="1"/>
</dbReference>
<name>A0A4R1QVR9_9FIRM</name>
<evidence type="ECO:0000259" key="1">
    <source>
        <dbReference type="Pfam" id="PF12724"/>
    </source>
</evidence>
<dbReference type="STRING" id="1469948.GCA_000732725_02292"/>
<reference evidence="2 3" key="1">
    <citation type="submission" date="2019-03" db="EMBL/GenBank/DDBJ databases">
        <title>Genomic Encyclopedia of Type Strains, Phase IV (KMG-IV): sequencing the most valuable type-strain genomes for metagenomic binning, comparative biology and taxonomic classification.</title>
        <authorList>
            <person name="Goeker M."/>
        </authorList>
    </citation>
    <scope>NUCLEOTIDE SEQUENCE [LARGE SCALE GENOMIC DNA]</scope>
    <source>
        <strain evidence="2 3">DSM 100556</strain>
    </source>
</reference>
<dbReference type="GO" id="GO:0070819">
    <property type="term" value="F:menaquinone-dependent protoporphyrinogen oxidase activity"/>
    <property type="evidence" value="ECO:0007669"/>
    <property type="project" value="TreeGrafter"/>
</dbReference>
<dbReference type="RefSeq" id="WP_031390977.1">
    <property type="nucleotide sequence ID" value="NZ_JPNB01000002.1"/>
</dbReference>
<keyword evidence="3" id="KW-1185">Reference proteome</keyword>